<dbReference type="PANTHER" id="PTHR42760:SF121">
    <property type="entry name" value="3-OXOACYL-(ACYL-CARRIER-PROTEIN) REDUCTASE"/>
    <property type="match status" value="1"/>
</dbReference>
<dbReference type="NCBIfam" id="NF005559">
    <property type="entry name" value="PRK07231.1"/>
    <property type="match status" value="1"/>
</dbReference>
<dbReference type="Pfam" id="PF13561">
    <property type="entry name" value="adh_short_C2"/>
    <property type="match status" value="1"/>
</dbReference>
<dbReference type="PRINTS" id="PR00080">
    <property type="entry name" value="SDRFAMILY"/>
</dbReference>
<dbReference type="SUPFAM" id="SSF51735">
    <property type="entry name" value="NAD(P)-binding Rossmann-fold domains"/>
    <property type="match status" value="1"/>
</dbReference>
<dbReference type="Proteomes" id="UP000076761">
    <property type="component" value="Unassembled WGS sequence"/>
</dbReference>
<dbReference type="PANTHER" id="PTHR42760">
    <property type="entry name" value="SHORT-CHAIN DEHYDROGENASES/REDUCTASES FAMILY MEMBER"/>
    <property type="match status" value="1"/>
</dbReference>
<evidence type="ECO:0000256" key="1">
    <source>
        <dbReference type="ARBA" id="ARBA00006484"/>
    </source>
</evidence>
<dbReference type="GO" id="GO:0048038">
    <property type="term" value="F:quinone binding"/>
    <property type="evidence" value="ECO:0007669"/>
    <property type="project" value="TreeGrafter"/>
</dbReference>
<name>A0A165NKE3_9AGAM</name>
<dbReference type="EMBL" id="KV425634">
    <property type="protein sequence ID" value="KZT19769.1"/>
    <property type="molecule type" value="Genomic_DNA"/>
</dbReference>
<evidence type="ECO:0000313" key="4">
    <source>
        <dbReference type="Proteomes" id="UP000076761"/>
    </source>
</evidence>
<proteinExistence type="inferred from homology"/>
<dbReference type="InParanoid" id="A0A165NKE3"/>
<dbReference type="PROSITE" id="PS00061">
    <property type="entry name" value="ADH_SHORT"/>
    <property type="match status" value="1"/>
</dbReference>
<dbReference type="STRING" id="1314782.A0A165NKE3"/>
<dbReference type="OrthoDB" id="498125at2759"/>
<dbReference type="InterPro" id="IPR002347">
    <property type="entry name" value="SDR_fam"/>
</dbReference>
<evidence type="ECO:0000256" key="2">
    <source>
        <dbReference type="ARBA" id="ARBA00022857"/>
    </source>
</evidence>
<dbReference type="InterPro" id="IPR020904">
    <property type="entry name" value="Sc_DH/Rdtase_CS"/>
</dbReference>
<comment type="similarity">
    <text evidence="1">Belongs to the short-chain dehydrogenases/reductases (SDR) family.</text>
</comment>
<organism evidence="3 4">
    <name type="scientific">Neolentinus lepideus HHB14362 ss-1</name>
    <dbReference type="NCBI Taxonomy" id="1314782"/>
    <lineage>
        <taxon>Eukaryota</taxon>
        <taxon>Fungi</taxon>
        <taxon>Dikarya</taxon>
        <taxon>Basidiomycota</taxon>
        <taxon>Agaricomycotina</taxon>
        <taxon>Agaricomycetes</taxon>
        <taxon>Gloeophyllales</taxon>
        <taxon>Gloeophyllaceae</taxon>
        <taxon>Neolentinus</taxon>
    </lineage>
</organism>
<dbReference type="FunCoup" id="A0A165NKE3">
    <property type="interactions" value="23"/>
</dbReference>
<dbReference type="FunFam" id="3.40.50.720:FF:000084">
    <property type="entry name" value="Short-chain dehydrogenase reductase"/>
    <property type="match status" value="1"/>
</dbReference>
<dbReference type="AlphaFoldDB" id="A0A165NKE3"/>
<sequence>MRTAFFPIARCMTLTVSEGRLLPKPSAFEPTRPNFQDLLPLYYAVAIMVRFQLLDTTVMAVKRIAIVTGAAQGIGRAIALRLARDGLNVAISDLSSKRSALEALSEDIRASGGQTMTVEADVSEEKDVNDLVTTVADKLGGLDVMVANAGIALLKPIVEMSMTDFDKIQSVNTRGLFMCYKAAAKTMIEQKRGGRIIGASSLAGKKGLPGACAYSASKFAVRGLTQSAACELGPYGITVNAYAPGAIDTPLARQYVADPVILQQFIAQSALGRIGQPDDIANIVSFLASKDSDFMTGQTVTFDGGLWFD</sequence>
<evidence type="ECO:0000313" key="3">
    <source>
        <dbReference type="EMBL" id="KZT19769.1"/>
    </source>
</evidence>
<gene>
    <name evidence="3" type="ORF">NEOLEDRAFT_1141659</name>
</gene>
<protein>
    <submittedName>
        <fullName evidence="3">NAD(P)-binding protein</fullName>
    </submittedName>
</protein>
<dbReference type="GO" id="GO:0006633">
    <property type="term" value="P:fatty acid biosynthetic process"/>
    <property type="evidence" value="ECO:0007669"/>
    <property type="project" value="TreeGrafter"/>
</dbReference>
<dbReference type="InterPro" id="IPR036291">
    <property type="entry name" value="NAD(P)-bd_dom_sf"/>
</dbReference>
<dbReference type="PRINTS" id="PR00081">
    <property type="entry name" value="GDHRDH"/>
</dbReference>
<dbReference type="Gene3D" id="3.40.50.720">
    <property type="entry name" value="NAD(P)-binding Rossmann-like Domain"/>
    <property type="match status" value="1"/>
</dbReference>
<dbReference type="GO" id="GO:0016616">
    <property type="term" value="F:oxidoreductase activity, acting on the CH-OH group of donors, NAD or NADP as acceptor"/>
    <property type="evidence" value="ECO:0007669"/>
    <property type="project" value="TreeGrafter"/>
</dbReference>
<keyword evidence="4" id="KW-1185">Reference proteome</keyword>
<accession>A0A165NKE3</accession>
<reference evidence="3 4" key="1">
    <citation type="journal article" date="2016" name="Mol. Biol. Evol.">
        <title>Comparative Genomics of Early-Diverging Mushroom-Forming Fungi Provides Insights into the Origins of Lignocellulose Decay Capabilities.</title>
        <authorList>
            <person name="Nagy L.G."/>
            <person name="Riley R."/>
            <person name="Tritt A."/>
            <person name="Adam C."/>
            <person name="Daum C."/>
            <person name="Floudas D."/>
            <person name="Sun H."/>
            <person name="Yadav J.S."/>
            <person name="Pangilinan J."/>
            <person name="Larsson K.H."/>
            <person name="Matsuura K."/>
            <person name="Barry K."/>
            <person name="Labutti K."/>
            <person name="Kuo R."/>
            <person name="Ohm R.A."/>
            <person name="Bhattacharya S.S."/>
            <person name="Shirouzu T."/>
            <person name="Yoshinaga Y."/>
            <person name="Martin F.M."/>
            <person name="Grigoriev I.V."/>
            <person name="Hibbett D.S."/>
        </authorList>
    </citation>
    <scope>NUCLEOTIDE SEQUENCE [LARGE SCALE GENOMIC DNA]</scope>
    <source>
        <strain evidence="3 4">HHB14362 ss-1</strain>
    </source>
</reference>
<keyword evidence="2" id="KW-0521">NADP</keyword>